<evidence type="ECO:0000256" key="1">
    <source>
        <dbReference type="SAM" id="MobiDB-lite"/>
    </source>
</evidence>
<dbReference type="InterPro" id="IPR022453">
    <property type="entry name" value="Znf_MqsA-type"/>
</dbReference>
<name>A0AAE3WA75_9RHOB</name>
<gene>
    <name evidence="2" type="ORF">NO357_03255</name>
</gene>
<dbReference type="EMBL" id="JANHAX010000001">
    <property type="protein sequence ID" value="MDQ2088919.1"/>
    <property type="molecule type" value="Genomic_DNA"/>
</dbReference>
<dbReference type="Gene3D" id="3.10.20.860">
    <property type="match status" value="1"/>
</dbReference>
<dbReference type="Proteomes" id="UP001226762">
    <property type="component" value="Unassembled WGS sequence"/>
</dbReference>
<proteinExistence type="predicted"/>
<organism evidence="2 3">
    <name type="scientific">Marimonas arenosa</name>
    <dbReference type="NCBI Taxonomy" id="1795305"/>
    <lineage>
        <taxon>Bacteria</taxon>
        <taxon>Pseudomonadati</taxon>
        <taxon>Pseudomonadota</taxon>
        <taxon>Alphaproteobacteria</taxon>
        <taxon>Rhodobacterales</taxon>
        <taxon>Paracoccaceae</taxon>
        <taxon>Marimonas</taxon>
    </lineage>
</organism>
<keyword evidence="3" id="KW-1185">Reference proteome</keyword>
<accession>A0AAE3WA75</accession>
<protein>
    <submittedName>
        <fullName evidence="2">Type II toxin-antitoxin system MqsA family antitoxin</fullName>
    </submittedName>
</protein>
<reference evidence="2" key="2">
    <citation type="submission" date="2023-02" db="EMBL/GenBank/DDBJ databases">
        <title>'Rhodoalgimonas zhirmunskyi' gen. nov., isolated from a red alga.</title>
        <authorList>
            <person name="Nedashkovskaya O.I."/>
            <person name="Otstavnykh N.Y."/>
            <person name="Bystritskaya E.P."/>
            <person name="Balabanova L.A."/>
            <person name="Isaeva M.P."/>
        </authorList>
    </citation>
    <scope>NUCLEOTIDE SEQUENCE</scope>
    <source>
        <strain evidence="2">KCTC 52189</strain>
    </source>
</reference>
<evidence type="ECO:0000313" key="2">
    <source>
        <dbReference type="EMBL" id="MDQ2088919.1"/>
    </source>
</evidence>
<feature type="region of interest" description="Disordered" evidence="1">
    <location>
        <begin position="1"/>
        <end position="23"/>
    </location>
</feature>
<comment type="caution">
    <text evidence="2">The sequence shown here is derived from an EMBL/GenBank/DDBJ whole genome shotgun (WGS) entry which is preliminary data.</text>
</comment>
<evidence type="ECO:0000313" key="3">
    <source>
        <dbReference type="Proteomes" id="UP001226762"/>
    </source>
</evidence>
<dbReference type="CDD" id="cd12870">
    <property type="entry name" value="MqsA"/>
    <property type="match status" value="1"/>
</dbReference>
<sequence>MSERDPQTKPQEPHAASATRTAAEQAGCAACSGGALARQDIKTAFWEGERLIVVDDIPALVCQNCGEQYYEDQTAMQLDLMRGAGFSADKATRTMTVPVFTFTATGSGHTAERKDGQD</sequence>
<dbReference type="AlphaFoldDB" id="A0AAE3WA75"/>
<dbReference type="NCBIfam" id="TIGR03831">
    <property type="entry name" value="YgiT_finger"/>
    <property type="match status" value="1"/>
</dbReference>
<reference evidence="2" key="1">
    <citation type="submission" date="2022-07" db="EMBL/GenBank/DDBJ databases">
        <authorList>
            <person name="Otstavnykh N."/>
            <person name="Isaeva M."/>
            <person name="Bystritskaya E."/>
        </authorList>
    </citation>
    <scope>NUCLEOTIDE SEQUENCE</scope>
    <source>
        <strain evidence="2">KCTC 52189</strain>
    </source>
</reference>